<dbReference type="EMBL" id="WOWS01000009">
    <property type="protein sequence ID" value="MUU79832.1"/>
    <property type="molecule type" value="Genomic_DNA"/>
</dbReference>
<dbReference type="PROSITE" id="PS51257">
    <property type="entry name" value="PROKAR_LIPOPROTEIN"/>
    <property type="match status" value="1"/>
</dbReference>
<proteinExistence type="predicted"/>
<dbReference type="Proteomes" id="UP000478208">
    <property type="component" value="Unassembled WGS sequence"/>
</dbReference>
<keyword evidence="2" id="KW-1185">Reference proteome</keyword>
<dbReference type="RefSeq" id="WP_157364891.1">
    <property type="nucleotide sequence ID" value="NZ_WOWS01000009.1"/>
</dbReference>
<gene>
    <name evidence="1" type="ORF">GN138_15395</name>
</gene>
<dbReference type="AlphaFoldDB" id="A0A6L6UFV1"/>
<evidence type="ECO:0000313" key="2">
    <source>
        <dbReference type="Proteomes" id="UP000478208"/>
    </source>
</evidence>
<evidence type="ECO:0000313" key="1">
    <source>
        <dbReference type="EMBL" id="MUU79832.1"/>
    </source>
</evidence>
<name>A0A6L6UFV1_9FLAO</name>
<organism evidence="1 2">
    <name type="scientific">Winogradskyella endarachnes</name>
    <dbReference type="NCBI Taxonomy" id="2681965"/>
    <lineage>
        <taxon>Bacteria</taxon>
        <taxon>Pseudomonadati</taxon>
        <taxon>Bacteroidota</taxon>
        <taxon>Flavobacteriia</taxon>
        <taxon>Flavobacteriales</taxon>
        <taxon>Flavobacteriaceae</taxon>
        <taxon>Winogradskyella</taxon>
    </lineage>
</organism>
<comment type="caution">
    <text evidence="1">The sequence shown here is derived from an EMBL/GenBank/DDBJ whole genome shotgun (WGS) entry which is preliminary data.</text>
</comment>
<accession>A0A6L6UFV1</accession>
<sequence>MKKISLILCITLALFSCKNENNNTSVDLEENRAKSYDQNDGFITVKGLYVYYRDAAVLETKQEIYGVVIDDNLQLLEKEVKPFKKEATDMVPVTVRVRKFKKPEGEEGWPYRVEIKEILKVEAPNPESNDVIKLAK</sequence>
<protein>
    <recommendedName>
        <fullName evidence="3">NlpE C-terminal OB domain-containing protein</fullName>
    </recommendedName>
</protein>
<reference evidence="1 2" key="1">
    <citation type="submission" date="2019-12" db="EMBL/GenBank/DDBJ databases">
        <authorList>
            <person name="Li J."/>
        </authorList>
    </citation>
    <scope>NUCLEOTIDE SEQUENCE [LARGE SCALE GENOMIC DNA]</scope>
    <source>
        <strain evidence="1 2">HL2-2</strain>
    </source>
</reference>
<evidence type="ECO:0008006" key="3">
    <source>
        <dbReference type="Google" id="ProtNLM"/>
    </source>
</evidence>